<dbReference type="GO" id="GO:0005886">
    <property type="term" value="C:plasma membrane"/>
    <property type="evidence" value="ECO:0007669"/>
    <property type="project" value="UniProtKB-SubCell"/>
</dbReference>
<feature type="transmembrane region" description="Helical" evidence="5">
    <location>
        <begin position="113"/>
        <end position="134"/>
    </location>
</feature>
<feature type="transmembrane region" description="Helical" evidence="5">
    <location>
        <begin position="265"/>
        <end position="283"/>
    </location>
</feature>
<dbReference type="RefSeq" id="WP_121922380.1">
    <property type="nucleotide sequence ID" value="NZ_REFO01000010.1"/>
</dbReference>
<dbReference type="InterPro" id="IPR002781">
    <property type="entry name" value="TM_pro_TauE-like"/>
</dbReference>
<dbReference type="PANTHER" id="PTHR43701:SF12">
    <property type="entry name" value="MEMBRANE TRANSPORTER PROTEIN YTNM-RELATED"/>
    <property type="match status" value="1"/>
</dbReference>
<keyword evidence="3 5" id="KW-1133">Transmembrane helix</keyword>
<keyword evidence="4 5" id="KW-0472">Membrane</keyword>
<feature type="transmembrane region" description="Helical" evidence="5">
    <location>
        <begin position="83"/>
        <end position="101"/>
    </location>
</feature>
<organism evidence="6 7">
    <name type="scientific">Hydrogenothermus marinus</name>
    <dbReference type="NCBI Taxonomy" id="133270"/>
    <lineage>
        <taxon>Bacteria</taxon>
        <taxon>Pseudomonadati</taxon>
        <taxon>Aquificota</taxon>
        <taxon>Aquificia</taxon>
        <taxon>Aquificales</taxon>
        <taxon>Hydrogenothermaceae</taxon>
        <taxon>Hydrogenothermus</taxon>
    </lineage>
</organism>
<evidence type="ECO:0000256" key="1">
    <source>
        <dbReference type="ARBA" id="ARBA00004141"/>
    </source>
</evidence>
<name>A0A3M0BJH2_9AQUI</name>
<dbReference type="InterPro" id="IPR051598">
    <property type="entry name" value="TSUP/Inactive_protease-like"/>
</dbReference>
<evidence type="ECO:0000256" key="2">
    <source>
        <dbReference type="ARBA" id="ARBA00022692"/>
    </source>
</evidence>
<keyword evidence="5" id="KW-1003">Cell membrane</keyword>
<feature type="transmembrane region" description="Helical" evidence="5">
    <location>
        <begin position="178"/>
        <end position="199"/>
    </location>
</feature>
<comment type="caution">
    <text evidence="6">The sequence shown here is derived from an EMBL/GenBank/DDBJ whole genome shotgun (WGS) entry which is preliminary data.</text>
</comment>
<comment type="similarity">
    <text evidence="5">Belongs to the 4-toluene sulfonate uptake permease (TSUP) (TC 2.A.102) family.</text>
</comment>
<keyword evidence="7" id="KW-1185">Reference proteome</keyword>
<dbReference type="PANTHER" id="PTHR43701">
    <property type="entry name" value="MEMBRANE TRANSPORTER PROTEIN MJ0441-RELATED"/>
    <property type="match status" value="1"/>
</dbReference>
<gene>
    <name evidence="6" type="ORF">CLV39_0222</name>
</gene>
<evidence type="ECO:0000313" key="6">
    <source>
        <dbReference type="EMBL" id="RMA97603.1"/>
    </source>
</evidence>
<evidence type="ECO:0000256" key="3">
    <source>
        <dbReference type="ARBA" id="ARBA00022989"/>
    </source>
</evidence>
<evidence type="ECO:0000256" key="5">
    <source>
        <dbReference type="RuleBase" id="RU363041"/>
    </source>
</evidence>
<feature type="transmembrane region" description="Helical" evidence="5">
    <location>
        <begin position="211"/>
        <end position="228"/>
    </location>
</feature>
<evidence type="ECO:0000313" key="7">
    <source>
        <dbReference type="Proteomes" id="UP000280842"/>
    </source>
</evidence>
<dbReference type="Pfam" id="PF01925">
    <property type="entry name" value="TauE"/>
    <property type="match status" value="1"/>
</dbReference>
<keyword evidence="2 5" id="KW-0812">Transmembrane</keyword>
<feature type="transmembrane region" description="Helical" evidence="5">
    <location>
        <begin position="312"/>
        <end position="331"/>
    </location>
</feature>
<reference evidence="6 7" key="1">
    <citation type="submission" date="2018-10" db="EMBL/GenBank/DDBJ databases">
        <title>Genomic Encyclopedia of Archaeal and Bacterial Type Strains, Phase II (KMG-II): from individual species to whole genera.</title>
        <authorList>
            <person name="Goeker M."/>
        </authorList>
    </citation>
    <scope>NUCLEOTIDE SEQUENCE [LARGE SCALE GENOMIC DNA]</scope>
    <source>
        <strain evidence="6 7">VM1</strain>
    </source>
</reference>
<comment type="subcellular location">
    <subcellularLocation>
        <location evidence="5">Cell membrane</location>
        <topology evidence="5">Multi-pass membrane protein</topology>
    </subcellularLocation>
    <subcellularLocation>
        <location evidence="1">Membrane</location>
        <topology evidence="1">Multi-pass membrane protein</topology>
    </subcellularLocation>
</comment>
<sequence length="351" mass="38221">MEIFLPIAGIHINIFYIILLGIVVGFLSGLMGIGGGIILNPALIKIGVPPIVTVGTSVSQMVGATVSGFLAHLKLKNIDLKMGWVMVLAGFVGGGFGVYLARALEDAGYFKTFVLSLYTFYLGFTGITMLIDFFKGKKEEKKKSGLKNFLNNLPFKMKFQFTEISVLVPAGIGAFSGFLAAVMGVGGGFVVIPALIYLAGFPVNKAVGMSLFQMIFITAFLTYFHAVVNFGVDIVLAALLMAGSSFGAVFGAAIGEKIDKEKIKLVMAILVLSVSIMSFYQLFFEKSKPKADLHHLLTNSEIAQFAYHHPHIYAISVIIFSLIFGFIISSLTHRLKVLIEIYFEKRKQRNA</sequence>
<proteinExistence type="inferred from homology"/>
<dbReference type="AlphaFoldDB" id="A0A3M0BJH2"/>
<dbReference type="OrthoDB" id="9780109at2"/>
<dbReference type="EMBL" id="REFO01000010">
    <property type="protein sequence ID" value="RMA97603.1"/>
    <property type="molecule type" value="Genomic_DNA"/>
</dbReference>
<evidence type="ECO:0000256" key="4">
    <source>
        <dbReference type="ARBA" id="ARBA00023136"/>
    </source>
</evidence>
<dbReference type="Proteomes" id="UP000280842">
    <property type="component" value="Unassembled WGS sequence"/>
</dbReference>
<feature type="transmembrane region" description="Helical" evidence="5">
    <location>
        <begin position="12"/>
        <end position="39"/>
    </location>
</feature>
<feature type="transmembrane region" description="Helical" evidence="5">
    <location>
        <begin position="51"/>
        <end position="71"/>
    </location>
</feature>
<feature type="transmembrane region" description="Helical" evidence="5">
    <location>
        <begin position="234"/>
        <end position="253"/>
    </location>
</feature>
<protein>
    <recommendedName>
        <fullName evidence="5">Probable membrane transporter protein</fullName>
    </recommendedName>
</protein>
<accession>A0A3M0BJH2</accession>